<evidence type="ECO:0000256" key="2">
    <source>
        <dbReference type="ARBA" id="ARBA00022554"/>
    </source>
</evidence>
<dbReference type="InterPro" id="IPR002013">
    <property type="entry name" value="SAC_dom"/>
</dbReference>
<dbReference type="Pfam" id="PF02383">
    <property type="entry name" value="Syja_N"/>
    <property type="match status" value="1"/>
</dbReference>
<evidence type="ECO:0000256" key="5">
    <source>
        <dbReference type="ARBA" id="ARBA00023337"/>
    </source>
</evidence>
<comment type="caution">
    <text evidence="9">The sequence shown here is derived from an EMBL/GenBank/DDBJ whole genome shotgun (WGS) entry which is preliminary data.</text>
</comment>
<dbReference type="EMBL" id="JABFOF010000008">
    <property type="protein sequence ID" value="KAG2384310.1"/>
    <property type="molecule type" value="Genomic_DNA"/>
</dbReference>
<dbReference type="PROSITE" id="PS50275">
    <property type="entry name" value="SAC"/>
    <property type="match status" value="1"/>
</dbReference>
<dbReference type="InterPro" id="IPR043573">
    <property type="entry name" value="Fig4-like"/>
</dbReference>
<gene>
    <name evidence="9" type="ORF">HKW66_Vig0149260</name>
</gene>
<feature type="compositionally biased region" description="Polar residues" evidence="7">
    <location>
        <begin position="1"/>
        <end position="10"/>
    </location>
</feature>
<comment type="subunit">
    <text evidence="6">Component of the PI(3,5)P2 regulatory complex at least composed of ATG18, SAC/FIG4, FAB1 and VAC14.</text>
</comment>
<dbReference type="PANTHER" id="PTHR45738">
    <property type="entry name" value="POLYPHOSPHOINOSITIDE PHOSPHATASE"/>
    <property type="match status" value="1"/>
</dbReference>
<organism evidence="9 10">
    <name type="scientific">Phaseolus angularis</name>
    <name type="common">Azuki bean</name>
    <name type="synonym">Vigna angularis</name>
    <dbReference type="NCBI Taxonomy" id="3914"/>
    <lineage>
        <taxon>Eukaryota</taxon>
        <taxon>Viridiplantae</taxon>
        <taxon>Streptophyta</taxon>
        <taxon>Embryophyta</taxon>
        <taxon>Tracheophyta</taxon>
        <taxon>Spermatophyta</taxon>
        <taxon>Magnoliopsida</taxon>
        <taxon>eudicotyledons</taxon>
        <taxon>Gunneridae</taxon>
        <taxon>Pentapetalae</taxon>
        <taxon>rosids</taxon>
        <taxon>fabids</taxon>
        <taxon>Fabales</taxon>
        <taxon>Fabaceae</taxon>
        <taxon>Papilionoideae</taxon>
        <taxon>50 kb inversion clade</taxon>
        <taxon>NPAAA clade</taxon>
        <taxon>indigoferoid/millettioid clade</taxon>
        <taxon>Phaseoleae</taxon>
        <taxon>Vigna</taxon>
    </lineage>
</organism>
<feature type="domain" description="SAC" evidence="8">
    <location>
        <begin position="115"/>
        <end position="472"/>
    </location>
</feature>
<dbReference type="Proteomes" id="UP000743370">
    <property type="component" value="Unassembled WGS sequence"/>
</dbReference>
<keyword evidence="3" id="KW-0378">Hydrolase</keyword>
<dbReference type="PANTHER" id="PTHR45738:SF5">
    <property type="entry name" value="POLYPHOSPHOINOSITIDE PHOSPHATASE"/>
    <property type="match status" value="1"/>
</dbReference>
<sequence length="495" mass="56438">MGKSGSTPVTASAKVHPSNDPELDPDSYALEKFRLYETRARFYLIGSDRSKRFFRVLKIDRSEPSDLNISQDPIGAICGHAIYSIKESQLITIPHVSIQSDLAHSKTELRYKKLLSSVDLTKDFFYSYTYPIMQSLQKNVSPSEDGGMSYDNIFVWNAYLTQAIRSRCNNTIWTIALVHGHFRQSRLSIFGRDFSVSLISRRSRHFAGTRYLKRGVNDRGRVANDVETEQIVLDEEAGSCKGKMSSVVQMRGSIPLFWSQEASRFSPKPDIILQRYDPTYEATKLHFEDLAKRYGNPIIVLNLIKTVEKRPREMMLRREFASAVGYLNQILPVENHLRFIHWDFHKFAKSKSANVLAVLGAVASEALDLTGFYYSGMCFNREKYKHAHITSTLYLDLCMKHLPLLASKKALSEGPALELFQNDSEREQHYADALSTSSYEIVNDTSVATEMEAALKEYDQVGADLGIIPRSCKFFADDPSWLTRWLTGEEKLQRI</sequence>
<evidence type="ECO:0000313" key="9">
    <source>
        <dbReference type="EMBL" id="KAG2384310.1"/>
    </source>
</evidence>
<dbReference type="AlphaFoldDB" id="A0A8T0JXG7"/>
<reference evidence="9 10" key="1">
    <citation type="submission" date="2020-05" db="EMBL/GenBank/DDBJ databases">
        <title>Vigna angularis (adzuki bean) Var. LongXiaoDou No. 4 denovo assembly.</title>
        <authorList>
            <person name="Xiang H."/>
        </authorList>
    </citation>
    <scope>NUCLEOTIDE SEQUENCE [LARGE SCALE GENOMIC DNA]</scope>
    <source>
        <tissue evidence="9">Leaf</tissue>
    </source>
</reference>
<keyword evidence="4" id="KW-0472">Membrane</keyword>
<comment type="catalytic activity">
    <reaction evidence="5">
        <text>a 1,2-diacyl-sn-glycero-3-phospho-(1D-myo-inositol-3,5-bisphosphate) + H2O = a 1,2-diacyl-sn-glycero-3-phospho-(1D-myo-inositol-3-phosphate) + phosphate</text>
        <dbReference type="Rhea" id="RHEA:32955"/>
        <dbReference type="ChEBI" id="CHEBI:15377"/>
        <dbReference type="ChEBI" id="CHEBI:43474"/>
        <dbReference type="ChEBI" id="CHEBI:57923"/>
        <dbReference type="ChEBI" id="CHEBI:58088"/>
    </reaction>
</comment>
<keyword evidence="2" id="KW-0926">Vacuole</keyword>
<dbReference type="GO" id="GO:0005774">
    <property type="term" value="C:vacuolar membrane"/>
    <property type="evidence" value="ECO:0007669"/>
    <property type="project" value="UniProtKB-SubCell"/>
</dbReference>
<evidence type="ECO:0000256" key="1">
    <source>
        <dbReference type="ARBA" id="ARBA00004148"/>
    </source>
</evidence>
<evidence type="ECO:0000256" key="4">
    <source>
        <dbReference type="ARBA" id="ARBA00023136"/>
    </source>
</evidence>
<accession>A0A8T0JXG7</accession>
<proteinExistence type="predicted"/>
<evidence type="ECO:0000256" key="7">
    <source>
        <dbReference type="SAM" id="MobiDB-lite"/>
    </source>
</evidence>
<evidence type="ECO:0000256" key="6">
    <source>
        <dbReference type="ARBA" id="ARBA00023464"/>
    </source>
</evidence>
<evidence type="ECO:0000313" key="10">
    <source>
        <dbReference type="Proteomes" id="UP000743370"/>
    </source>
</evidence>
<dbReference type="GO" id="GO:0046856">
    <property type="term" value="P:phosphatidylinositol dephosphorylation"/>
    <property type="evidence" value="ECO:0007669"/>
    <property type="project" value="InterPro"/>
</dbReference>
<feature type="region of interest" description="Disordered" evidence="7">
    <location>
        <begin position="1"/>
        <end position="23"/>
    </location>
</feature>
<comment type="subcellular location">
    <subcellularLocation>
        <location evidence="1">Vacuole membrane</location>
        <topology evidence="1">Peripheral membrane protein</topology>
    </subcellularLocation>
</comment>
<name>A0A8T0JXG7_PHAAN</name>
<evidence type="ECO:0000259" key="8">
    <source>
        <dbReference type="PROSITE" id="PS50275"/>
    </source>
</evidence>
<protein>
    <submittedName>
        <fullName evidence="9">Phosphoinositide phosphatase</fullName>
    </submittedName>
</protein>
<evidence type="ECO:0000256" key="3">
    <source>
        <dbReference type="ARBA" id="ARBA00022801"/>
    </source>
</evidence>
<dbReference type="GO" id="GO:0043813">
    <property type="term" value="F:phosphatidylinositol-3,5-bisphosphate 5-phosphatase activity"/>
    <property type="evidence" value="ECO:0007669"/>
    <property type="project" value="InterPro"/>
</dbReference>